<dbReference type="GeneID" id="106010939"/>
<protein>
    <submittedName>
        <fullName evidence="2">Uncharacterized protein C12orf54 homolog</fullName>
    </submittedName>
</protein>
<gene>
    <name evidence="2" type="primary">CUNH12orf54</name>
</gene>
<dbReference type="CTD" id="123521370"/>
<dbReference type="Proteomes" id="UP000694906">
    <property type="component" value="Unplaced"/>
</dbReference>
<proteinExistence type="predicted"/>
<organism evidence="1 2">
    <name type="scientific">Heterocephalus glaber</name>
    <name type="common">Naked mole rat</name>
    <dbReference type="NCBI Taxonomy" id="10181"/>
    <lineage>
        <taxon>Eukaryota</taxon>
        <taxon>Metazoa</taxon>
        <taxon>Chordata</taxon>
        <taxon>Craniata</taxon>
        <taxon>Vertebrata</taxon>
        <taxon>Euteleostomi</taxon>
        <taxon>Mammalia</taxon>
        <taxon>Eutheria</taxon>
        <taxon>Euarchontoglires</taxon>
        <taxon>Glires</taxon>
        <taxon>Rodentia</taxon>
        <taxon>Hystricomorpha</taxon>
        <taxon>Bathyergidae</taxon>
        <taxon>Heterocephalus</taxon>
    </lineage>
</organism>
<dbReference type="InterPro" id="IPR031465">
    <property type="entry name" value="DUF4681"/>
</dbReference>
<dbReference type="AlphaFoldDB" id="A0AAX6RSH8"/>
<dbReference type="Pfam" id="PF15732">
    <property type="entry name" value="DUF4681"/>
    <property type="match status" value="2"/>
</dbReference>
<dbReference type="RefSeq" id="XP_021098743.1">
    <property type="nucleotide sequence ID" value="XM_021243084.1"/>
</dbReference>
<reference evidence="2" key="1">
    <citation type="submission" date="2025-08" db="UniProtKB">
        <authorList>
            <consortium name="RefSeq"/>
        </authorList>
    </citation>
    <scope>IDENTIFICATION</scope>
</reference>
<name>A0AAX6RSH8_HETGA</name>
<evidence type="ECO:0000313" key="2">
    <source>
        <dbReference type="RefSeq" id="XP_021098743.1"/>
    </source>
</evidence>
<sequence length="153" mass="17240">MNLVCLKSEQVDGTLGEKIFKVKVLSAFKDIQKELQEDARIRAVLQVLFVPLQSRWTLPFYKAFKNTLIQWWRIHGTHITASCLLSLKDLKGMSNCSVTLISSAAKMGSTRPPDFSTTPKVRSQFKTGDWPSGTHFHNLKTQHSGQSAYYPGP</sequence>
<keyword evidence="1" id="KW-1185">Reference proteome</keyword>
<evidence type="ECO:0000313" key="1">
    <source>
        <dbReference type="Proteomes" id="UP000694906"/>
    </source>
</evidence>
<accession>A0AAX6RSH8</accession>